<keyword evidence="1" id="KW-1133">Transmembrane helix</keyword>
<name>A0A1V0NC33_LACLL</name>
<feature type="transmembrane region" description="Helical" evidence="1">
    <location>
        <begin position="56"/>
        <end position="73"/>
    </location>
</feature>
<accession>A0A1V0NC33</accession>
<feature type="transmembrane region" description="Helical" evidence="1">
    <location>
        <begin position="106"/>
        <end position="124"/>
    </location>
</feature>
<protein>
    <submittedName>
        <fullName evidence="2">EpsP</fullName>
    </submittedName>
</protein>
<reference evidence="2 3" key="1">
    <citation type="journal article" date="2017" name="BMC Genomics">
        <title>Comparative and functional genomics of the Lactococcus lactis taxon; insights into evolution and niche adaptation.</title>
        <authorList>
            <person name="Kelleher P."/>
            <person name="Bottacini F."/>
            <person name="Mahony J."/>
            <person name="Kilcawley K.N."/>
            <person name="van Sinderen D."/>
        </authorList>
    </citation>
    <scope>NUCLEOTIDE SEQUENCE [LARGE SCALE GENOMIC DNA]</scope>
    <source>
        <strain evidence="2 3">275</strain>
        <plasmid evidence="3">p275b</plasmid>
    </source>
</reference>
<feature type="transmembrane region" description="Helical" evidence="1">
    <location>
        <begin position="33"/>
        <end position="49"/>
    </location>
</feature>
<dbReference type="EMBL" id="CP016700">
    <property type="protein sequence ID" value="ARD97483.1"/>
    <property type="molecule type" value="Genomic_DNA"/>
</dbReference>
<feature type="transmembrane region" description="Helical" evidence="1">
    <location>
        <begin position="290"/>
        <end position="311"/>
    </location>
</feature>
<evidence type="ECO:0000313" key="3">
    <source>
        <dbReference type="Proteomes" id="UP000192085"/>
    </source>
</evidence>
<evidence type="ECO:0000313" key="2">
    <source>
        <dbReference type="EMBL" id="ARD97483.1"/>
    </source>
</evidence>
<feature type="transmembrane region" description="Helical" evidence="1">
    <location>
        <begin position="226"/>
        <end position="245"/>
    </location>
</feature>
<evidence type="ECO:0000256" key="1">
    <source>
        <dbReference type="SAM" id="Phobius"/>
    </source>
</evidence>
<organism evidence="2 3">
    <name type="scientific">Lactococcus lactis subsp. lactis</name>
    <name type="common">Streptococcus lactis</name>
    <dbReference type="NCBI Taxonomy" id="1360"/>
    <lineage>
        <taxon>Bacteria</taxon>
        <taxon>Bacillati</taxon>
        <taxon>Bacillota</taxon>
        <taxon>Bacilli</taxon>
        <taxon>Lactobacillales</taxon>
        <taxon>Streptococcaceae</taxon>
        <taxon>Lactococcus</taxon>
    </lineage>
</organism>
<keyword evidence="1" id="KW-0472">Membrane</keyword>
<keyword evidence="2" id="KW-0614">Plasmid</keyword>
<sequence>MNKITMTREMRVIALCVAILEYLNNTGLIASSVYSFSMASTILLSYILFCKKRKGFSLKEIIVLLIPFIFVVLNRDPSNFSLGLMWILYFMLSKSEIDLKKVMKTFFITSSVCFILTIVLYLIMSLNKSSDMIMWRGDAFINRMSLGFIQPNFAMMSFLGIAIALLYLSTERQRITIIFIAIVTFIIFYFTQSRTSGYILFFILSILFVSSKKTKKQVSNFEKRSITVLPLLLLIISYSLLKLPINQYLNSLLSGRLALYQEIYSTFGIHLIGNNDVKNTMLDTAYLQSLLAKGILFTLFLFVTFFFIFFLKRKTQTRLQSLVIMMYFIIAFTETSFFRFVILFPVLMVIMDQKEANKVIEKVA</sequence>
<dbReference type="RefSeq" id="WP_081144431.1">
    <property type="nucleotide sequence ID" value="NZ_CP016700.1"/>
</dbReference>
<feature type="transmembrane region" description="Helical" evidence="1">
    <location>
        <begin position="197"/>
        <end position="214"/>
    </location>
</feature>
<proteinExistence type="predicted"/>
<dbReference type="Proteomes" id="UP000192085">
    <property type="component" value="Plasmid p275B"/>
</dbReference>
<feature type="transmembrane region" description="Helical" evidence="1">
    <location>
        <begin position="175"/>
        <end position="191"/>
    </location>
</feature>
<feature type="transmembrane region" description="Helical" evidence="1">
    <location>
        <begin position="323"/>
        <end position="350"/>
    </location>
</feature>
<geneLocation type="plasmid" evidence="3">
    <name>p275b</name>
</geneLocation>
<keyword evidence="1" id="KW-0812">Transmembrane</keyword>
<dbReference type="AlphaFoldDB" id="A0A1V0NC33"/>
<gene>
    <name evidence="2" type="ORF">LL275_pB32</name>
</gene>
<feature type="transmembrane region" description="Helical" evidence="1">
    <location>
        <begin position="79"/>
        <end position="94"/>
    </location>
</feature>
<feature type="transmembrane region" description="Helical" evidence="1">
    <location>
        <begin position="144"/>
        <end position="168"/>
    </location>
</feature>